<sequence length="69" mass="6833">MSFDLSFAAAAASFAPLAGNWEHAQLAAPFIGDATLAHAAPLAASLAAPWTGAAAWAQSAPLAAQAGLW</sequence>
<dbReference type="EMBL" id="CAJNOC010000299">
    <property type="protein sequence ID" value="CAF0741368.1"/>
    <property type="molecule type" value="Genomic_DNA"/>
</dbReference>
<proteinExistence type="predicted"/>
<reference evidence="1" key="1">
    <citation type="submission" date="2021-02" db="EMBL/GenBank/DDBJ databases">
        <authorList>
            <person name="Nowell W R."/>
        </authorList>
    </citation>
    <scope>NUCLEOTIDE SEQUENCE</scope>
    <source>
        <strain evidence="1">Ploen Becks lab</strain>
    </source>
</reference>
<dbReference type="Proteomes" id="UP000663879">
    <property type="component" value="Unassembled WGS sequence"/>
</dbReference>
<accession>A0A813NL26</accession>
<protein>
    <submittedName>
        <fullName evidence="1">Uncharacterized protein</fullName>
    </submittedName>
</protein>
<evidence type="ECO:0000313" key="2">
    <source>
        <dbReference type="Proteomes" id="UP000663879"/>
    </source>
</evidence>
<evidence type="ECO:0000313" key="1">
    <source>
        <dbReference type="EMBL" id="CAF0741368.1"/>
    </source>
</evidence>
<name>A0A813NL26_9BILA</name>
<gene>
    <name evidence="1" type="ORF">OXX778_LOCUS3411</name>
</gene>
<keyword evidence="2" id="KW-1185">Reference proteome</keyword>
<comment type="caution">
    <text evidence="1">The sequence shown here is derived from an EMBL/GenBank/DDBJ whole genome shotgun (WGS) entry which is preliminary data.</text>
</comment>
<organism evidence="1 2">
    <name type="scientific">Brachionus calyciflorus</name>
    <dbReference type="NCBI Taxonomy" id="104777"/>
    <lineage>
        <taxon>Eukaryota</taxon>
        <taxon>Metazoa</taxon>
        <taxon>Spiralia</taxon>
        <taxon>Gnathifera</taxon>
        <taxon>Rotifera</taxon>
        <taxon>Eurotatoria</taxon>
        <taxon>Monogononta</taxon>
        <taxon>Pseudotrocha</taxon>
        <taxon>Ploima</taxon>
        <taxon>Brachionidae</taxon>
        <taxon>Brachionus</taxon>
    </lineage>
</organism>
<dbReference type="AlphaFoldDB" id="A0A813NL26"/>